<feature type="region of interest" description="Disordered" evidence="1">
    <location>
        <begin position="83"/>
        <end position="179"/>
    </location>
</feature>
<feature type="region of interest" description="Disordered" evidence="1">
    <location>
        <begin position="1"/>
        <end position="69"/>
    </location>
</feature>
<name>A0AAN9KYC2_CANGL</name>
<sequence length="592" mass="65198">MWTRISSSIRSRTSTTTKITSRTKTKTNNSTKSRISTTGIVPSTYPNPRLITDPDLRTDPGHGSIAGPDAHINTICVATIGPGAHPTTGPGPVPTILPRPSLTTGPGSNIDPSATTVVGPSTDQSSGPTTGPGPSIDASLSPSPITNFGPRIDPGPGTSTNRGLGPNSDVGPDLTTGPGPKTWGLWLRVSSWEEKWEQQQREGGDAFPRGDLIGLTRLRRRVSYEGLVLENSSSTRFFRPHSSLDSNNYQGSTGPCHCAECASSNRFTQELFKIPFQYQYDNMMITSSQSPTTKHQVASFVNGRHTTPRNGWVYTTYGPVPHHIFAKETRSLLMHAHHAMIKVGATTKGRRRWAQGGRGQRRSPAERLSQVHVPNIGHEDAFPRGDLIGLTRLRRRVSYEGLVFENSSSTRFLRPHSSLDPNNYQGSTGPCHCAECASANRFTQELFKIPFQYQYDNMMITSSQSPTTKHQVSSFVNGRHTTPRNGWVYTTYGPIPHHIFANETRSLLMQAHHAMIMAGKLLILDALVYDLRAMRGTLQWLRNGDEAVQNPHVWSPPTPSPRPDNKCLVKWLELRRLMHAGESLQDKEGVPV</sequence>
<feature type="compositionally biased region" description="Polar residues" evidence="1">
    <location>
        <begin position="101"/>
        <end position="129"/>
    </location>
</feature>
<proteinExistence type="predicted"/>
<comment type="caution">
    <text evidence="2">The sequence shown here is derived from an EMBL/GenBank/DDBJ whole genome shotgun (WGS) entry which is preliminary data.</text>
</comment>
<evidence type="ECO:0000313" key="2">
    <source>
        <dbReference type="EMBL" id="KAK7323678.1"/>
    </source>
</evidence>
<organism evidence="2 3">
    <name type="scientific">Canavalia gladiata</name>
    <name type="common">Sword bean</name>
    <name type="synonym">Dolichos gladiatus</name>
    <dbReference type="NCBI Taxonomy" id="3824"/>
    <lineage>
        <taxon>Eukaryota</taxon>
        <taxon>Viridiplantae</taxon>
        <taxon>Streptophyta</taxon>
        <taxon>Embryophyta</taxon>
        <taxon>Tracheophyta</taxon>
        <taxon>Spermatophyta</taxon>
        <taxon>Magnoliopsida</taxon>
        <taxon>eudicotyledons</taxon>
        <taxon>Gunneridae</taxon>
        <taxon>Pentapetalae</taxon>
        <taxon>rosids</taxon>
        <taxon>fabids</taxon>
        <taxon>Fabales</taxon>
        <taxon>Fabaceae</taxon>
        <taxon>Papilionoideae</taxon>
        <taxon>50 kb inversion clade</taxon>
        <taxon>NPAAA clade</taxon>
        <taxon>indigoferoid/millettioid clade</taxon>
        <taxon>Phaseoleae</taxon>
        <taxon>Canavalia</taxon>
    </lineage>
</organism>
<keyword evidence="3" id="KW-1185">Reference proteome</keyword>
<dbReference type="Proteomes" id="UP001367508">
    <property type="component" value="Unassembled WGS sequence"/>
</dbReference>
<evidence type="ECO:0000256" key="1">
    <source>
        <dbReference type="SAM" id="MobiDB-lite"/>
    </source>
</evidence>
<feature type="compositionally biased region" description="Low complexity" evidence="1">
    <location>
        <begin position="1"/>
        <end position="38"/>
    </location>
</feature>
<protein>
    <submittedName>
        <fullName evidence="2">Uncharacterized protein</fullName>
    </submittedName>
</protein>
<gene>
    <name evidence="2" type="ORF">VNO77_27164</name>
</gene>
<feature type="region of interest" description="Disordered" evidence="1">
    <location>
        <begin position="347"/>
        <end position="367"/>
    </location>
</feature>
<reference evidence="2 3" key="1">
    <citation type="submission" date="2024-01" db="EMBL/GenBank/DDBJ databases">
        <title>The genomes of 5 underutilized Papilionoideae crops provide insights into root nodulation and disease resistanc.</title>
        <authorList>
            <person name="Jiang F."/>
        </authorList>
    </citation>
    <scope>NUCLEOTIDE SEQUENCE [LARGE SCALE GENOMIC DNA]</scope>
    <source>
        <strain evidence="2">LVBAO_FW01</strain>
        <tissue evidence="2">Leaves</tissue>
    </source>
</reference>
<evidence type="ECO:0000313" key="3">
    <source>
        <dbReference type="Proteomes" id="UP001367508"/>
    </source>
</evidence>
<accession>A0AAN9KYC2</accession>
<dbReference type="AlphaFoldDB" id="A0AAN9KYC2"/>
<dbReference type="EMBL" id="JAYMYQ010000006">
    <property type="protein sequence ID" value="KAK7323678.1"/>
    <property type="molecule type" value="Genomic_DNA"/>
</dbReference>